<feature type="repeat" description="TPR" evidence="6">
    <location>
        <begin position="432"/>
        <end position="465"/>
    </location>
</feature>
<feature type="repeat" description="TPR" evidence="6">
    <location>
        <begin position="24"/>
        <end position="57"/>
    </location>
</feature>
<feature type="region of interest" description="Disordered" evidence="7">
    <location>
        <begin position="672"/>
        <end position="700"/>
    </location>
</feature>
<evidence type="ECO:0000256" key="1">
    <source>
        <dbReference type="ARBA" id="ARBA00004123"/>
    </source>
</evidence>
<dbReference type="Proteomes" id="UP001303046">
    <property type="component" value="Unassembled WGS sequence"/>
</dbReference>
<feature type="compositionally biased region" description="Acidic residues" evidence="7">
    <location>
        <begin position="463"/>
        <end position="483"/>
    </location>
</feature>
<dbReference type="SUPFAM" id="SSF48452">
    <property type="entry name" value="TPR-like"/>
    <property type="match status" value="2"/>
</dbReference>
<comment type="subcellular location">
    <subcellularLocation>
        <location evidence="1">Nucleus</location>
    </subcellularLocation>
</comment>
<keyword evidence="5" id="KW-0040">ANK repeat</keyword>
<dbReference type="SMART" id="SM00028">
    <property type="entry name" value="TPR"/>
    <property type="match status" value="3"/>
</dbReference>
<evidence type="ECO:0000256" key="5">
    <source>
        <dbReference type="PROSITE-ProRule" id="PRU00023"/>
    </source>
</evidence>
<dbReference type="SUPFAM" id="SSF48403">
    <property type="entry name" value="Ankyrin repeat"/>
    <property type="match status" value="1"/>
</dbReference>
<organism evidence="8 9">
    <name type="scientific">Necator americanus</name>
    <name type="common">Human hookworm</name>
    <dbReference type="NCBI Taxonomy" id="51031"/>
    <lineage>
        <taxon>Eukaryota</taxon>
        <taxon>Metazoa</taxon>
        <taxon>Ecdysozoa</taxon>
        <taxon>Nematoda</taxon>
        <taxon>Chromadorea</taxon>
        <taxon>Rhabditida</taxon>
        <taxon>Rhabditina</taxon>
        <taxon>Rhabditomorpha</taxon>
        <taxon>Strongyloidea</taxon>
        <taxon>Ancylostomatidae</taxon>
        <taxon>Bunostominae</taxon>
        <taxon>Necator</taxon>
    </lineage>
</organism>
<gene>
    <name evidence="8" type="primary">Necator_chrI.g4010</name>
    <name evidence="8" type="ORF">RB195_007881</name>
</gene>
<dbReference type="InterPro" id="IPR052311">
    <property type="entry name" value="MMS22L-TONSL_complex_comp"/>
</dbReference>
<reference evidence="8 9" key="1">
    <citation type="submission" date="2023-08" db="EMBL/GenBank/DDBJ databases">
        <title>A Necator americanus chromosomal reference genome.</title>
        <authorList>
            <person name="Ilik V."/>
            <person name="Petrzelkova K.J."/>
            <person name="Pardy F."/>
            <person name="Fuh T."/>
            <person name="Niatou-Singa F.S."/>
            <person name="Gouil Q."/>
            <person name="Baker L."/>
            <person name="Ritchie M.E."/>
            <person name="Jex A.R."/>
            <person name="Gazzola D."/>
            <person name="Li H."/>
            <person name="Toshio Fujiwara R."/>
            <person name="Zhan B."/>
            <person name="Aroian R.V."/>
            <person name="Pafco B."/>
            <person name="Schwarz E.M."/>
        </authorList>
    </citation>
    <scope>NUCLEOTIDE SEQUENCE [LARGE SCALE GENOMIC DNA]</scope>
    <source>
        <strain evidence="8 9">Aroian</strain>
        <tissue evidence="8">Whole animal</tissue>
    </source>
</reference>
<feature type="compositionally biased region" description="Polar residues" evidence="7">
    <location>
        <begin position="781"/>
        <end position="793"/>
    </location>
</feature>
<dbReference type="InterPro" id="IPR032675">
    <property type="entry name" value="LRR_dom_sf"/>
</dbReference>
<evidence type="ECO:0000256" key="7">
    <source>
        <dbReference type="SAM" id="MobiDB-lite"/>
    </source>
</evidence>
<keyword evidence="3" id="KW-0677">Repeat</keyword>
<evidence type="ECO:0000256" key="6">
    <source>
        <dbReference type="PROSITE-ProRule" id="PRU00339"/>
    </source>
</evidence>
<feature type="repeat" description="ANK" evidence="5">
    <location>
        <begin position="553"/>
        <end position="585"/>
    </location>
</feature>
<feature type="repeat" description="ANK" evidence="5">
    <location>
        <begin position="520"/>
        <end position="552"/>
    </location>
</feature>
<dbReference type="PROSITE" id="PS50088">
    <property type="entry name" value="ANK_REPEAT"/>
    <property type="match status" value="3"/>
</dbReference>
<proteinExistence type="predicted"/>
<feature type="repeat" description="ANK" evidence="5">
    <location>
        <begin position="597"/>
        <end position="629"/>
    </location>
</feature>
<feature type="compositionally biased region" description="Basic and acidic residues" evidence="7">
    <location>
        <begin position="760"/>
        <end position="777"/>
    </location>
</feature>
<dbReference type="PROSITE" id="PS50297">
    <property type="entry name" value="ANK_REP_REGION"/>
    <property type="match status" value="3"/>
</dbReference>
<name>A0ABR1C0W6_NECAM</name>
<evidence type="ECO:0000313" key="9">
    <source>
        <dbReference type="Proteomes" id="UP001303046"/>
    </source>
</evidence>
<dbReference type="Gene3D" id="1.25.40.20">
    <property type="entry name" value="Ankyrin repeat-containing domain"/>
    <property type="match status" value="1"/>
</dbReference>
<feature type="compositionally biased region" description="Basic and acidic residues" evidence="7">
    <location>
        <begin position="875"/>
        <end position="884"/>
    </location>
</feature>
<dbReference type="Pfam" id="PF12796">
    <property type="entry name" value="Ank_2"/>
    <property type="match status" value="1"/>
</dbReference>
<evidence type="ECO:0008006" key="10">
    <source>
        <dbReference type="Google" id="ProtNLM"/>
    </source>
</evidence>
<dbReference type="InterPro" id="IPR002110">
    <property type="entry name" value="Ankyrin_rpt"/>
</dbReference>
<evidence type="ECO:0000256" key="2">
    <source>
        <dbReference type="ARBA" id="ARBA00022614"/>
    </source>
</evidence>
<feature type="compositionally biased region" description="Polar residues" evidence="7">
    <location>
        <begin position="888"/>
        <end position="904"/>
    </location>
</feature>
<dbReference type="Gene3D" id="3.80.10.10">
    <property type="entry name" value="Ribonuclease Inhibitor"/>
    <property type="match status" value="1"/>
</dbReference>
<dbReference type="Pfam" id="PF00023">
    <property type="entry name" value="Ank"/>
    <property type="match status" value="1"/>
</dbReference>
<feature type="compositionally biased region" description="Basic and acidic residues" evidence="7">
    <location>
        <begin position="826"/>
        <end position="837"/>
    </location>
</feature>
<accession>A0ABR1C0W6</accession>
<dbReference type="PANTHER" id="PTHR46358:SF1">
    <property type="entry name" value="TONSOKU-LIKE PROTEIN"/>
    <property type="match status" value="1"/>
</dbReference>
<feature type="region of interest" description="Disordered" evidence="7">
    <location>
        <begin position="463"/>
        <end position="488"/>
    </location>
</feature>
<evidence type="ECO:0000256" key="4">
    <source>
        <dbReference type="ARBA" id="ARBA00023242"/>
    </source>
</evidence>
<keyword evidence="6" id="KW-0802">TPR repeat</keyword>
<dbReference type="InterPro" id="IPR036770">
    <property type="entry name" value="Ankyrin_rpt-contain_sf"/>
</dbReference>
<sequence length="1310" mass="147776">MKKKRVEEELRRKISRTKDVNEQLDLVSELGALYRSNGELELAKNSYKRAVQLAISVANHLDLSFAHRALAEICAEEGERKEALEHANLFRQTAQMSGSYSQIQLSLHVSGWIYEKLNMLQSHDPKDLEEALSWCIKSIDYIKKFGHRIDADRKAVRIAGDSSRRKAGLDRLASGICANLQRRIEAEKYWNAAYSFAKRSHDTELEYQLLLARIDFSWESSVKNAQRLVNFAPLKKKGYAMMELAQVLIYTGDFLGAQNALFECLLHHKSSLMCDDVELLEARVVFLYKYFHRLDQAKKSDCSRSERRKLYELIADSFCSYGGDRKEILEHALRYYKLMFQNSVSDKEKCTASISVAQTLMDLLAYDDALEWFEKVLELEKKIGRSNTKLCQTQVLIFEAKCRRKYAKKMSLLKDFDELNSQIPDEHRSLKASIYRAMGQFFTSQGDREEALVYLGRAKELDSESDANVSEEEDEENEETSDDLDSRPDKAILRECMELARLRNSDLEIENDRDKEKNAHGETRLHIAARSRDTAMVEKLIAAGYDVNRRDYGGWTPISEAVSAGMRDNVRALLKAGAKVDPVSTEVLNDEENSTGGGITPLMEACDKGLVEIARDLLKCGASVTKRNADGWTAVDFLRNLIVSCDEEDDEKYVKELTALAEFMEDMQRKQSFPVRGCAPQRRKSAGMKPPLKISRPVPSVEEDNVDLSSYKRVIGRLGAQSSKTSKVAPLQNEAALFYEDDVLMRNSPPLEDDIVLPSDFERSPVKSRTQRGDSSRRSSRCTSPISATINSPIKSRSSITRFAPLPIDDDFIVDDEKERRKRKNRDSPKERVDNVKKRSKLKSNEALTSTQTTFCTVERSPSPDMVNRRSQIRSQREPIRSREASPVSLSPDSNVPRLNSSSSTTQGLIIATLKFEDDSGNMLRPDKVVAFQRTSTMADAQERFRSELPVPRQTERFDLRLADGREADAEIPLISLGEPLVIVCRLHKPTAETLYKSRGGVAREDVVECLTNFDATSELDLSSSAPDRSLAELVLKVAADTKREIARLCLDGCDISDGVLSSLMVILSHLTKLSCRYTGLIDEQLSTLCKMSSLLCLSSLDLSHNELTSGFILSAFLARCSQISELRICDLELETGQDELAESISRLHGLRMLDASFNGWLKGNHVENILSACENLTELLLDGCDLRGLSFEPTWLPNLRKVSMVGCHLTEYGSLVEWMSMGCVQTLDLSGTDATLDHVRTLVEARLMCPPIVVRLIRTRTVERDPQAFVDMILAFVGDRTFPIRFQFSAHFVKAVRLMTAFASNFLCS</sequence>
<evidence type="ECO:0000313" key="8">
    <source>
        <dbReference type="EMBL" id="KAK6731686.1"/>
    </source>
</evidence>
<dbReference type="InterPro" id="IPR019734">
    <property type="entry name" value="TPR_rpt"/>
</dbReference>
<protein>
    <recommendedName>
        <fullName evidence="10">Tonsoku-like protein</fullName>
    </recommendedName>
</protein>
<comment type="caution">
    <text evidence="8">The sequence shown here is derived from an EMBL/GenBank/DDBJ whole genome shotgun (WGS) entry which is preliminary data.</text>
</comment>
<keyword evidence="9" id="KW-1185">Reference proteome</keyword>
<dbReference type="SUPFAM" id="SSF52047">
    <property type="entry name" value="RNI-like"/>
    <property type="match status" value="1"/>
</dbReference>
<dbReference type="PROSITE" id="PS50005">
    <property type="entry name" value="TPR"/>
    <property type="match status" value="2"/>
</dbReference>
<dbReference type="SMART" id="SM00248">
    <property type="entry name" value="ANK"/>
    <property type="match status" value="3"/>
</dbReference>
<dbReference type="EMBL" id="JAVFWL010000001">
    <property type="protein sequence ID" value="KAK6731686.1"/>
    <property type="molecule type" value="Genomic_DNA"/>
</dbReference>
<dbReference type="InterPro" id="IPR011990">
    <property type="entry name" value="TPR-like_helical_dom_sf"/>
</dbReference>
<dbReference type="Gene3D" id="1.25.40.10">
    <property type="entry name" value="Tetratricopeptide repeat domain"/>
    <property type="match status" value="2"/>
</dbReference>
<feature type="region of interest" description="Disordered" evidence="7">
    <location>
        <begin position="750"/>
        <end position="793"/>
    </location>
</feature>
<feature type="compositionally biased region" description="Polar residues" evidence="7">
    <location>
        <begin position="846"/>
        <end position="856"/>
    </location>
</feature>
<evidence type="ECO:0000256" key="3">
    <source>
        <dbReference type="ARBA" id="ARBA00022737"/>
    </source>
</evidence>
<keyword evidence="4" id="KW-0539">Nucleus</keyword>
<feature type="region of interest" description="Disordered" evidence="7">
    <location>
        <begin position="818"/>
        <end position="904"/>
    </location>
</feature>
<dbReference type="PANTHER" id="PTHR46358">
    <property type="entry name" value="TONSOKU-LIKE PROTEIN"/>
    <property type="match status" value="1"/>
</dbReference>
<keyword evidence="2" id="KW-0433">Leucine-rich repeat</keyword>